<dbReference type="Pfam" id="PF25156">
    <property type="entry name" value="PNGase_A_C"/>
    <property type="match status" value="1"/>
</dbReference>
<gene>
    <name evidence="2" type="ORF">FKW77_007034</name>
</gene>
<dbReference type="EMBL" id="CP042199">
    <property type="protein sequence ID" value="QDS76576.1"/>
    <property type="molecule type" value="Genomic_DNA"/>
</dbReference>
<keyword evidence="3" id="KW-1185">Reference proteome</keyword>
<dbReference type="STRING" id="50376.A0A517LLX5"/>
<dbReference type="PANTHER" id="PTHR31104">
    <property type="entry name" value="PEPTIDE-N4-(N-ACETYL-BETA-GLUCOSAMINYL)ASPARAGINE AMIDASE A PROTEIN"/>
    <property type="match status" value="1"/>
</dbReference>
<evidence type="ECO:0000259" key="1">
    <source>
        <dbReference type="Pfam" id="PF12222"/>
    </source>
</evidence>
<feature type="domain" description="Peptide N-acetyl-beta-D-glucosaminyl asparaginase amidase A N-terminal" evidence="1">
    <location>
        <begin position="1"/>
        <end position="309"/>
    </location>
</feature>
<organism evidence="2 3">
    <name type="scientific">Venturia effusa</name>
    <dbReference type="NCBI Taxonomy" id="50376"/>
    <lineage>
        <taxon>Eukaryota</taxon>
        <taxon>Fungi</taxon>
        <taxon>Dikarya</taxon>
        <taxon>Ascomycota</taxon>
        <taxon>Pezizomycotina</taxon>
        <taxon>Dothideomycetes</taxon>
        <taxon>Pleosporomycetidae</taxon>
        <taxon>Venturiales</taxon>
        <taxon>Venturiaceae</taxon>
        <taxon>Venturia</taxon>
    </lineage>
</organism>
<dbReference type="AlphaFoldDB" id="A0A517LLX5"/>
<dbReference type="InterPro" id="IPR021102">
    <property type="entry name" value="PNGase_A"/>
</dbReference>
<dbReference type="OrthoDB" id="1612078at2759"/>
<evidence type="ECO:0000313" key="3">
    <source>
        <dbReference type="Proteomes" id="UP000316270"/>
    </source>
</evidence>
<accession>A0A517LLX5</accession>
<name>A0A517LLX5_9PEZI</name>
<dbReference type="Pfam" id="PF12222">
    <property type="entry name" value="PNGaseA"/>
    <property type="match status" value="1"/>
</dbReference>
<reference evidence="2 3" key="1">
    <citation type="submission" date="2019-07" db="EMBL/GenBank/DDBJ databases">
        <title>Finished genome of Venturia effusa.</title>
        <authorList>
            <person name="Young C.A."/>
            <person name="Cox M.P."/>
            <person name="Ganley A.R.D."/>
            <person name="David W.J."/>
        </authorList>
    </citation>
    <scope>NUCLEOTIDE SEQUENCE [LARGE SCALE GENOMIC DNA]</scope>
    <source>
        <strain evidence="3">albino</strain>
    </source>
</reference>
<dbReference type="InterPro" id="IPR056948">
    <property type="entry name" value="PNGaseA_N"/>
</dbReference>
<sequence>MSYSFGNSYGKPFSGQYIPPQCDYNRVVMNFTVNSSGRQFDRLAVMYLDDTEIWRTSTAEPTLNGIVWTYMKDVSNYLVLWRQPQKIVFDLGNIIDQTYTGSFNATLTATFFTTPNVPKAADMIIPLSARRSANGSASSFMVPEVQAINTFSIPQNSKKAIFSLSAVGQADEEFWWSNVPNSTTATFVNNTLPGYSPFREVQLLVDGEVAGVAWPFPVIFTGGVVPGLWRPQVGIDAYDLKEDEIDLTPWLSLLTDGRDHTYEIRVMGLADDGRGNTVLTTVGNYWVVTGKLFLWLDVSNATRSGTSMTKMAPPPQFFITSMTTKASNGTNTTLTYQVLAQRQLSYSSTIQTSTGPVTASWQQTLQYSNIGSFTNNGNNQTNTQMTSGLDISSTGYSRKFSYPLYVMSNIENDPATNTMAISGVLDRSKNIQVQGVSVFPSGLESFPDTDVSDGYSLMTRQNGSSGLSQNPVLRTGTNYGITEQEYTFSGVKMGAAGAIAQVPFGTGTQPLFQRSVLAVNGSVARDSLQKVGEGPVGTKEGFVDQEFALMNGTGFVGGKFVHSI</sequence>
<proteinExistence type="predicted"/>
<evidence type="ECO:0000313" key="2">
    <source>
        <dbReference type="EMBL" id="QDS76576.1"/>
    </source>
</evidence>
<protein>
    <recommendedName>
        <fullName evidence="1">Peptide N-acetyl-beta-D-glucosaminyl asparaginase amidase A N-terminal domain-containing protein</fullName>
    </recommendedName>
</protein>
<dbReference type="Proteomes" id="UP000316270">
    <property type="component" value="Chromosome 15"/>
</dbReference>